<comment type="similarity">
    <text evidence="1">Belongs to the WIP C2H2-type zinc-finger protein family.</text>
</comment>
<dbReference type="InterPro" id="IPR043584">
    <property type="entry name" value="WIP1/2/3/4/5/6"/>
</dbReference>
<dbReference type="PROSITE" id="PS00028">
    <property type="entry name" value="ZINC_FINGER_C2H2_1"/>
    <property type="match status" value="2"/>
</dbReference>
<feature type="compositionally biased region" description="Polar residues" evidence="3">
    <location>
        <begin position="147"/>
        <end position="164"/>
    </location>
</feature>
<evidence type="ECO:0000259" key="4">
    <source>
        <dbReference type="PROSITE" id="PS50157"/>
    </source>
</evidence>
<dbReference type="PROSITE" id="PS50157">
    <property type="entry name" value="ZINC_FINGER_C2H2_2"/>
    <property type="match status" value="2"/>
</dbReference>
<accession>A0A8T0JC99</accession>
<dbReference type="GO" id="GO:0008270">
    <property type="term" value="F:zinc ion binding"/>
    <property type="evidence" value="ECO:0007669"/>
    <property type="project" value="UniProtKB-KW"/>
</dbReference>
<evidence type="ECO:0000313" key="6">
    <source>
        <dbReference type="Proteomes" id="UP000822688"/>
    </source>
</evidence>
<name>A0A8T0JC99_CERPU</name>
<dbReference type="InterPro" id="IPR036236">
    <property type="entry name" value="Znf_C2H2_sf"/>
</dbReference>
<dbReference type="PANTHER" id="PTHR45878">
    <property type="entry name" value="ZINC FINGER PROTEIN WIP2"/>
    <property type="match status" value="1"/>
</dbReference>
<dbReference type="Gene3D" id="3.30.160.60">
    <property type="entry name" value="Classic Zinc Finger"/>
    <property type="match status" value="2"/>
</dbReference>
<dbReference type="EMBL" id="CM026421">
    <property type="protein sequence ID" value="KAG0592331.1"/>
    <property type="molecule type" value="Genomic_DNA"/>
</dbReference>
<proteinExistence type="inferred from homology"/>
<dbReference type="InterPro" id="IPR013087">
    <property type="entry name" value="Znf_C2H2_type"/>
</dbReference>
<feature type="domain" description="C2H2-type" evidence="4">
    <location>
        <begin position="271"/>
        <end position="300"/>
    </location>
</feature>
<dbReference type="GO" id="GO:0003700">
    <property type="term" value="F:DNA-binding transcription factor activity"/>
    <property type="evidence" value="ECO:0007669"/>
    <property type="project" value="InterPro"/>
</dbReference>
<keyword evidence="6" id="KW-1185">Reference proteome</keyword>
<keyword evidence="2" id="KW-0863">Zinc-finger</keyword>
<organism evidence="5 6">
    <name type="scientific">Ceratodon purpureus</name>
    <name type="common">Fire moss</name>
    <name type="synonym">Dicranum purpureum</name>
    <dbReference type="NCBI Taxonomy" id="3225"/>
    <lineage>
        <taxon>Eukaryota</taxon>
        <taxon>Viridiplantae</taxon>
        <taxon>Streptophyta</taxon>
        <taxon>Embryophyta</taxon>
        <taxon>Bryophyta</taxon>
        <taxon>Bryophytina</taxon>
        <taxon>Bryopsida</taxon>
        <taxon>Dicranidae</taxon>
        <taxon>Pseudoditrichales</taxon>
        <taxon>Ditrichaceae</taxon>
        <taxon>Ceratodon</taxon>
    </lineage>
</organism>
<protein>
    <recommendedName>
        <fullName evidence="4">C2H2-type domain-containing protein</fullName>
    </recommendedName>
</protein>
<evidence type="ECO:0000256" key="3">
    <source>
        <dbReference type="SAM" id="MobiDB-lite"/>
    </source>
</evidence>
<dbReference type="Pfam" id="PF00096">
    <property type="entry name" value="zf-C2H2"/>
    <property type="match status" value="2"/>
</dbReference>
<dbReference type="SUPFAM" id="SSF57667">
    <property type="entry name" value="beta-beta-alpha zinc fingers"/>
    <property type="match status" value="2"/>
</dbReference>
<feature type="domain" description="C2H2-type" evidence="4">
    <location>
        <begin position="215"/>
        <end position="244"/>
    </location>
</feature>
<feature type="region of interest" description="Disordered" evidence="3">
    <location>
        <begin position="352"/>
        <end position="433"/>
    </location>
</feature>
<comment type="caution">
    <text evidence="5">The sequence shown here is derived from an EMBL/GenBank/DDBJ whole genome shotgun (WGS) entry which is preliminary data.</text>
</comment>
<feature type="region of interest" description="Disordered" evidence="3">
    <location>
        <begin position="141"/>
        <end position="181"/>
    </location>
</feature>
<dbReference type="SMART" id="SM00355">
    <property type="entry name" value="ZnF_C2H2"/>
    <property type="match status" value="4"/>
</dbReference>
<dbReference type="PANTHER" id="PTHR45878:SF44">
    <property type="entry name" value="C2H2-TYPE DOMAIN-CONTAINING PROTEIN"/>
    <property type="match status" value="1"/>
</dbReference>
<sequence>MATAVEVPISSSSFYNTAESQSSGLFLNDSGAIGFGISSFGENSSCTSTFSTWSDPYSSSCSDESSFTPATTFFDMENSPAAHEPQLVYPTVDMLLDASWMQPSNQPVLHPTYESVHQSGMVTPESSSPEDEWRVFREQAELEHPDSSQLSPPTSDDSLTSQEVTLAEDSDEGVQVKHEPPPLNMKRLEKVEDPADDNIEAAEVSVDLIRNRRPFQCGLAGCNKTFKNPQTMKMHHKTHYTDGSAITKDGVATLPTLTPSLKAGQNKKIPSRCPKCRKTFVGLYELRRHYGRKHSEGEKPFGCRKCEKKFYIEVDVRDHEKLCGEPIECKCGLKFAFKCNLVAHKKAHPACQESHTEQQQPTSNSYNLHNNHSTTTSDEDSSNSRGSSMSSPPIPRGSLKRRHGQIEETSSIRSNPSPKQVKYYSGLTPPAPNFKGVPQVNATTTFKAAFYDFAGLHFSTEGSSFWTSNMHYPSINFATLPGSMPLPPPRYSSALGGLEQLGSQIYNSRQMHDQRNSKFPTDPNTRLELIERAPVWNSIPGL</sequence>
<gene>
    <name evidence="5" type="ORF">KC19_1G243400</name>
</gene>
<evidence type="ECO:0000256" key="2">
    <source>
        <dbReference type="PROSITE-ProRule" id="PRU00042"/>
    </source>
</evidence>
<reference evidence="5" key="1">
    <citation type="submission" date="2020-06" db="EMBL/GenBank/DDBJ databases">
        <title>WGS assembly of Ceratodon purpureus strain R40.</title>
        <authorList>
            <person name="Carey S.B."/>
            <person name="Jenkins J."/>
            <person name="Shu S."/>
            <person name="Lovell J.T."/>
            <person name="Sreedasyam A."/>
            <person name="Maumus F."/>
            <person name="Tiley G.P."/>
            <person name="Fernandez-Pozo N."/>
            <person name="Barry K."/>
            <person name="Chen C."/>
            <person name="Wang M."/>
            <person name="Lipzen A."/>
            <person name="Daum C."/>
            <person name="Saski C.A."/>
            <person name="Payton A.C."/>
            <person name="Mcbreen J.C."/>
            <person name="Conrad R.E."/>
            <person name="Kollar L.M."/>
            <person name="Olsson S."/>
            <person name="Huttunen S."/>
            <person name="Landis J.B."/>
            <person name="Wickett N.J."/>
            <person name="Johnson M.G."/>
            <person name="Rensing S.A."/>
            <person name="Grimwood J."/>
            <person name="Schmutz J."/>
            <person name="Mcdaniel S.F."/>
        </authorList>
    </citation>
    <scope>NUCLEOTIDE SEQUENCE</scope>
    <source>
        <strain evidence="5">R40</strain>
    </source>
</reference>
<dbReference type="AlphaFoldDB" id="A0A8T0JC99"/>
<feature type="compositionally biased region" description="Polar residues" evidence="3">
    <location>
        <begin position="407"/>
        <end position="418"/>
    </location>
</feature>
<feature type="compositionally biased region" description="Polar residues" evidence="3">
    <location>
        <begin position="357"/>
        <end position="369"/>
    </location>
</feature>
<evidence type="ECO:0000256" key="1">
    <source>
        <dbReference type="ARBA" id="ARBA00023452"/>
    </source>
</evidence>
<dbReference type="Proteomes" id="UP000822688">
    <property type="component" value="Chromosome 1"/>
</dbReference>
<evidence type="ECO:0000313" key="5">
    <source>
        <dbReference type="EMBL" id="KAG0592331.1"/>
    </source>
</evidence>
<keyword evidence="2" id="KW-0479">Metal-binding</keyword>
<keyword evidence="2" id="KW-0862">Zinc</keyword>